<dbReference type="InterPro" id="IPR052385">
    <property type="entry name" value="Obscurin/Obscurin-like_Reg"/>
</dbReference>
<sequence length="546" mass="61086">MVDECSVSRGLENLTDRELLDIIKVVAQDLQFRSDLYFQIKRRETECQKFGEEHAGSDLGCCFCGSAFRFFRRRLVCEECRRHVCRTCLSMGVCPACVSERLLKQQWVEWGVLCPYSQGHFGLSKLVVSDGDVRVDWTTRAKIELHTIHQLEHSLDDARVNFTVTDGTLESARQKLVLALLEYSSASSHYAYIDDAIVDIRRILSKRWNCIQTGEVRVETVGYFHLLANAIIATVVTISKTANRRNSLSFRRRSMAFPPLLDVDFDESATLSSNWFVKAPFSSPRGSMRSQCASRLVNSITTPQLFTYGSLDEASEIEFDSVDDLLEAANTPTSGSECSGHPSAGLLRIHIERRLISARNGERVRILARVEIEDEDQVELVWYNGRGELKSGGRTLISRRATASVLEIFDVVPEDSSQLVCMAIGPISLASDVAYLEVSDEDVAGEEPLFVDPLHASRLRNGTTVTLKCRVTGHPEPHVSFHINNNLVVVGRRHQIDHVDDCWMLRISECSLADEGNYAAVASSRVGKAVSRTRLSLLDFAKMSDA</sequence>
<dbReference type="Pfam" id="PF07679">
    <property type="entry name" value="I-set"/>
    <property type="match status" value="1"/>
</dbReference>
<evidence type="ECO:0000256" key="4">
    <source>
        <dbReference type="ARBA" id="ARBA00022737"/>
    </source>
</evidence>
<gene>
    <name evidence="8" type="ORF">QR680_009072</name>
</gene>
<evidence type="ECO:0000313" key="8">
    <source>
        <dbReference type="EMBL" id="KAK0425175.1"/>
    </source>
</evidence>
<dbReference type="InterPro" id="IPR007110">
    <property type="entry name" value="Ig-like_dom"/>
</dbReference>
<name>A0AA39IK91_9BILA</name>
<evidence type="ECO:0000259" key="7">
    <source>
        <dbReference type="PROSITE" id="PS50835"/>
    </source>
</evidence>
<dbReference type="PROSITE" id="PS50835">
    <property type="entry name" value="IG_LIKE"/>
    <property type="match status" value="1"/>
</dbReference>
<dbReference type="InterPro" id="IPR013783">
    <property type="entry name" value="Ig-like_fold"/>
</dbReference>
<dbReference type="SUPFAM" id="SSF57903">
    <property type="entry name" value="FYVE/PHD zinc finger"/>
    <property type="match status" value="1"/>
</dbReference>
<reference evidence="8" key="1">
    <citation type="submission" date="2023-06" db="EMBL/GenBank/DDBJ databases">
        <title>Genomic analysis of the entomopathogenic nematode Steinernema hermaphroditum.</title>
        <authorList>
            <person name="Schwarz E.M."/>
            <person name="Heppert J.K."/>
            <person name="Baniya A."/>
            <person name="Schwartz H.T."/>
            <person name="Tan C.-H."/>
            <person name="Antoshechkin I."/>
            <person name="Sternberg P.W."/>
            <person name="Goodrich-Blair H."/>
            <person name="Dillman A.R."/>
        </authorList>
    </citation>
    <scope>NUCLEOTIDE SEQUENCE</scope>
    <source>
        <strain evidence="8">PS9179</strain>
        <tissue evidence="8">Whole animal</tissue>
    </source>
</reference>
<dbReference type="InterPro" id="IPR013083">
    <property type="entry name" value="Znf_RING/FYVE/PHD"/>
</dbReference>
<keyword evidence="9" id="KW-1185">Reference proteome</keyword>
<keyword evidence="4" id="KW-0677">Repeat</keyword>
<feature type="domain" description="Ig-like" evidence="7">
    <location>
        <begin position="448"/>
        <end position="536"/>
    </location>
</feature>
<accession>A0AA39IK91</accession>
<dbReference type="SMART" id="SM00409">
    <property type="entry name" value="IG"/>
    <property type="match status" value="2"/>
</dbReference>
<dbReference type="AlphaFoldDB" id="A0AA39IK91"/>
<comment type="subcellular location">
    <subcellularLocation>
        <location evidence="1">Cytoplasm</location>
    </subcellularLocation>
</comment>
<dbReference type="Proteomes" id="UP001175271">
    <property type="component" value="Unassembled WGS sequence"/>
</dbReference>
<evidence type="ECO:0000313" key="9">
    <source>
        <dbReference type="Proteomes" id="UP001175271"/>
    </source>
</evidence>
<dbReference type="Gene3D" id="2.60.40.10">
    <property type="entry name" value="Immunoglobulins"/>
    <property type="match status" value="2"/>
</dbReference>
<dbReference type="PANTHER" id="PTHR35971">
    <property type="entry name" value="SI:DKEY-31G6.6"/>
    <property type="match status" value="1"/>
</dbReference>
<evidence type="ECO:0000256" key="6">
    <source>
        <dbReference type="ARBA" id="ARBA00023319"/>
    </source>
</evidence>
<dbReference type="EMBL" id="JAUCMV010000001">
    <property type="protein sequence ID" value="KAK0425175.1"/>
    <property type="molecule type" value="Genomic_DNA"/>
</dbReference>
<dbReference type="InterPro" id="IPR011011">
    <property type="entry name" value="Znf_FYVE_PHD"/>
</dbReference>
<evidence type="ECO:0000256" key="2">
    <source>
        <dbReference type="ARBA" id="ARBA00022490"/>
    </source>
</evidence>
<comment type="caution">
    <text evidence="8">The sequence shown here is derived from an EMBL/GenBank/DDBJ whole genome shotgun (WGS) entry which is preliminary data.</text>
</comment>
<dbReference type="InterPro" id="IPR036179">
    <property type="entry name" value="Ig-like_dom_sf"/>
</dbReference>
<evidence type="ECO:0000256" key="1">
    <source>
        <dbReference type="ARBA" id="ARBA00004496"/>
    </source>
</evidence>
<proteinExistence type="predicted"/>
<keyword evidence="2" id="KW-0963">Cytoplasm</keyword>
<dbReference type="CDD" id="cd00065">
    <property type="entry name" value="FYVE_like_SF"/>
    <property type="match status" value="1"/>
</dbReference>
<evidence type="ECO:0000256" key="5">
    <source>
        <dbReference type="ARBA" id="ARBA00023157"/>
    </source>
</evidence>
<keyword evidence="3" id="KW-0597">Phosphoprotein</keyword>
<dbReference type="SUPFAM" id="SSF48726">
    <property type="entry name" value="Immunoglobulin"/>
    <property type="match status" value="2"/>
</dbReference>
<protein>
    <recommendedName>
        <fullName evidence="7">Ig-like domain-containing protein</fullName>
    </recommendedName>
</protein>
<dbReference type="Gene3D" id="3.30.40.10">
    <property type="entry name" value="Zinc/RING finger domain, C3HC4 (zinc finger)"/>
    <property type="match status" value="1"/>
</dbReference>
<dbReference type="InterPro" id="IPR013098">
    <property type="entry name" value="Ig_I-set"/>
</dbReference>
<keyword evidence="5" id="KW-1015">Disulfide bond</keyword>
<keyword evidence="6" id="KW-0393">Immunoglobulin domain</keyword>
<dbReference type="FunFam" id="2.60.40.10:FF:000032">
    <property type="entry name" value="palladin isoform X1"/>
    <property type="match status" value="1"/>
</dbReference>
<dbReference type="InterPro" id="IPR003599">
    <property type="entry name" value="Ig_sub"/>
</dbReference>
<organism evidence="8 9">
    <name type="scientific">Steinernema hermaphroditum</name>
    <dbReference type="NCBI Taxonomy" id="289476"/>
    <lineage>
        <taxon>Eukaryota</taxon>
        <taxon>Metazoa</taxon>
        <taxon>Ecdysozoa</taxon>
        <taxon>Nematoda</taxon>
        <taxon>Chromadorea</taxon>
        <taxon>Rhabditida</taxon>
        <taxon>Tylenchina</taxon>
        <taxon>Panagrolaimomorpha</taxon>
        <taxon>Strongyloidoidea</taxon>
        <taxon>Steinernematidae</taxon>
        <taxon>Steinernema</taxon>
    </lineage>
</organism>
<dbReference type="GO" id="GO:0005737">
    <property type="term" value="C:cytoplasm"/>
    <property type="evidence" value="ECO:0007669"/>
    <property type="project" value="UniProtKB-SubCell"/>
</dbReference>
<evidence type="ECO:0000256" key="3">
    <source>
        <dbReference type="ARBA" id="ARBA00022553"/>
    </source>
</evidence>
<dbReference type="PANTHER" id="PTHR35971:SF5">
    <property type="entry name" value="OBSCURIN LIKE CYTOSKELETAL ADAPTOR 1"/>
    <property type="match status" value="1"/>
</dbReference>